<keyword evidence="3" id="KW-1133">Transmembrane helix</keyword>
<keyword evidence="3" id="KW-0812">Transmembrane</keyword>
<evidence type="ECO:0000256" key="2">
    <source>
        <dbReference type="ARBA" id="ARBA00035112"/>
    </source>
</evidence>
<organism evidence="4 5">
    <name type="scientific">Leucocoprinus birnbaumii</name>
    <dbReference type="NCBI Taxonomy" id="56174"/>
    <lineage>
        <taxon>Eukaryota</taxon>
        <taxon>Fungi</taxon>
        <taxon>Dikarya</taxon>
        <taxon>Basidiomycota</taxon>
        <taxon>Agaricomycotina</taxon>
        <taxon>Agaricomycetes</taxon>
        <taxon>Agaricomycetidae</taxon>
        <taxon>Agaricales</taxon>
        <taxon>Agaricineae</taxon>
        <taxon>Agaricaceae</taxon>
        <taxon>Leucocoprinus</taxon>
    </lineage>
</organism>
<keyword evidence="5" id="KW-1185">Reference proteome</keyword>
<gene>
    <name evidence="4" type="ORF">NP233_g8452</name>
</gene>
<dbReference type="GO" id="GO:0043386">
    <property type="term" value="P:mycotoxin biosynthetic process"/>
    <property type="evidence" value="ECO:0007669"/>
    <property type="project" value="InterPro"/>
</dbReference>
<dbReference type="PANTHER" id="PTHR33365">
    <property type="entry name" value="YALI0B05434P"/>
    <property type="match status" value="1"/>
</dbReference>
<feature type="transmembrane region" description="Helical" evidence="3">
    <location>
        <begin position="39"/>
        <end position="60"/>
    </location>
</feature>
<evidence type="ECO:0000313" key="4">
    <source>
        <dbReference type="EMBL" id="KAJ3564190.1"/>
    </source>
</evidence>
<evidence type="ECO:0000256" key="1">
    <source>
        <dbReference type="ARBA" id="ARBA00004685"/>
    </source>
</evidence>
<evidence type="ECO:0008006" key="6">
    <source>
        <dbReference type="Google" id="ProtNLM"/>
    </source>
</evidence>
<comment type="caution">
    <text evidence="4">The sequence shown here is derived from an EMBL/GenBank/DDBJ whole genome shotgun (WGS) entry which is preliminary data.</text>
</comment>
<dbReference type="Pfam" id="PF11807">
    <property type="entry name" value="UstYa"/>
    <property type="match status" value="1"/>
</dbReference>
<dbReference type="EMBL" id="JANIEX010000684">
    <property type="protein sequence ID" value="KAJ3564190.1"/>
    <property type="molecule type" value="Genomic_DNA"/>
</dbReference>
<accession>A0AAD5YTR3</accession>
<keyword evidence="3" id="KW-0472">Membrane</keyword>
<evidence type="ECO:0000256" key="3">
    <source>
        <dbReference type="SAM" id="Phobius"/>
    </source>
</evidence>
<reference evidence="4" key="1">
    <citation type="submission" date="2022-07" db="EMBL/GenBank/DDBJ databases">
        <title>Genome Sequence of Leucocoprinus birnbaumii.</title>
        <authorList>
            <person name="Buettner E."/>
        </authorList>
    </citation>
    <scope>NUCLEOTIDE SEQUENCE</scope>
    <source>
        <strain evidence="4">VT141</strain>
    </source>
</reference>
<comment type="pathway">
    <text evidence="1">Mycotoxin biosynthesis.</text>
</comment>
<protein>
    <recommendedName>
        <fullName evidence="6">Tat pathway signal sequence</fullName>
    </recommendedName>
</protein>
<sequence>MSPSVAYEFQALPNDDEIEDHKVEGGNPHRRRQPKKFSCVLLILLVTSVIFNVISMAFWLRFPKQGYSYYPQLTETPAEIAVAYEVTRFGAAKELLFEQDRSPHVDAAWRNLYDFSGSTLPGNNNTPTMSEIRDFMKQQGTKIQLLDIFHQLHCLDTIRKAYYPQDYDEQIIVSSHVIHCINAIRQSLMCMVDVSKVSWVWDEQTDALVESQSNFHTCRDFEKIKQWALENHYDRQFVVVPQQR</sequence>
<dbReference type="PANTHER" id="PTHR33365:SF4">
    <property type="entry name" value="CYCLOCHLOROTINE BIOSYNTHESIS PROTEIN O"/>
    <property type="match status" value="1"/>
</dbReference>
<evidence type="ECO:0000313" key="5">
    <source>
        <dbReference type="Proteomes" id="UP001213000"/>
    </source>
</evidence>
<dbReference type="Proteomes" id="UP001213000">
    <property type="component" value="Unassembled WGS sequence"/>
</dbReference>
<dbReference type="AlphaFoldDB" id="A0AAD5YTR3"/>
<comment type="similarity">
    <text evidence="2">Belongs to the ustYa family.</text>
</comment>
<dbReference type="InterPro" id="IPR021765">
    <property type="entry name" value="UstYa-like"/>
</dbReference>
<name>A0AAD5YTR3_9AGAR</name>
<proteinExistence type="inferred from homology"/>